<comment type="function">
    <text evidence="6">ATPase that binds to both the 70S ribosome and the 50S ribosomal subunit in a nucleotide-independent manner.</text>
</comment>
<dbReference type="GO" id="GO:0046872">
    <property type="term" value="F:metal ion binding"/>
    <property type="evidence" value="ECO:0007669"/>
    <property type="project" value="UniProtKB-KW"/>
</dbReference>
<dbReference type="InterPro" id="IPR012675">
    <property type="entry name" value="Beta-grasp_dom_sf"/>
</dbReference>
<dbReference type="GO" id="GO:0016887">
    <property type="term" value="F:ATP hydrolysis activity"/>
    <property type="evidence" value="ECO:0007669"/>
    <property type="project" value="UniProtKB-UniRule"/>
</dbReference>
<evidence type="ECO:0000256" key="2">
    <source>
        <dbReference type="ARBA" id="ARBA00022723"/>
    </source>
</evidence>
<evidence type="ECO:0000259" key="8">
    <source>
        <dbReference type="PROSITE" id="PS51710"/>
    </source>
</evidence>
<keyword evidence="3 6" id="KW-0547">Nucleotide-binding</keyword>
<dbReference type="HAMAP" id="MF_00944">
    <property type="entry name" value="YchF_OLA1_ATPase"/>
    <property type="match status" value="1"/>
</dbReference>
<dbReference type="NCBIfam" id="TIGR00092">
    <property type="entry name" value="redox-regulated ATPase YchF"/>
    <property type="match status" value="1"/>
</dbReference>
<keyword evidence="5" id="KW-0460">Magnesium</keyword>
<name>J0XTY7_9BACT</name>
<dbReference type="FunFam" id="1.10.150.300:FF:000001">
    <property type="entry name" value="Ribosome-binding ATPase YchF"/>
    <property type="match status" value="1"/>
</dbReference>
<evidence type="ECO:0000256" key="4">
    <source>
        <dbReference type="ARBA" id="ARBA00022840"/>
    </source>
</evidence>
<dbReference type="PIRSF" id="PIRSF006641">
    <property type="entry name" value="CHP00092"/>
    <property type="match status" value="1"/>
</dbReference>
<evidence type="ECO:0000313" key="10">
    <source>
        <dbReference type="EMBL" id="EJF52426.1"/>
    </source>
</evidence>
<evidence type="ECO:0000256" key="7">
    <source>
        <dbReference type="SAM" id="Coils"/>
    </source>
</evidence>
<dbReference type="RefSeq" id="WP_002657359.1">
    <property type="nucleotide sequence ID" value="NZ_JH719942.1"/>
</dbReference>
<dbReference type="EMBL" id="JH719942">
    <property type="protein sequence ID" value="EJF52426.1"/>
    <property type="molecule type" value="Genomic_DNA"/>
</dbReference>
<keyword evidence="7" id="KW-0175">Coiled coil</keyword>
<dbReference type="InterPro" id="IPR041706">
    <property type="entry name" value="YchF_N"/>
</dbReference>
<dbReference type="PRINTS" id="PR00326">
    <property type="entry name" value="GTP1OBG"/>
</dbReference>
<dbReference type="InterPro" id="IPR012676">
    <property type="entry name" value="TGS-like"/>
</dbReference>
<feature type="binding site" evidence="6">
    <location>
        <begin position="12"/>
        <end position="17"/>
    </location>
    <ligand>
        <name>ATP</name>
        <dbReference type="ChEBI" id="CHEBI:30616"/>
    </ligand>
</feature>
<dbReference type="InterPro" id="IPR006073">
    <property type="entry name" value="GTP-bd"/>
</dbReference>
<dbReference type="GO" id="GO:0005525">
    <property type="term" value="F:GTP binding"/>
    <property type="evidence" value="ECO:0007669"/>
    <property type="project" value="InterPro"/>
</dbReference>
<dbReference type="PROSITE" id="PS51880">
    <property type="entry name" value="TGS"/>
    <property type="match status" value="1"/>
</dbReference>
<dbReference type="GO" id="GO:0005524">
    <property type="term" value="F:ATP binding"/>
    <property type="evidence" value="ECO:0007669"/>
    <property type="project" value="UniProtKB-UniRule"/>
</dbReference>
<evidence type="ECO:0000256" key="6">
    <source>
        <dbReference type="HAMAP-Rule" id="MF_00944"/>
    </source>
</evidence>
<dbReference type="SUPFAM" id="SSF81271">
    <property type="entry name" value="TGS-like"/>
    <property type="match status" value="1"/>
</dbReference>
<dbReference type="CDD" id="cd01900">
    <property type="entry name" value="YchF"/>
    <property type="match status" value="1"/>
</dbReference>
<dbReference type="InterPro" id="IPR027417">
    <property type="entry name" value="P-loop_NTPase"/>
</dbReference>
<dbReference type="Gene3D" id="1.10.150.300">
    <property type="entry name" value="TGS-like domain"/>
    <property type="match status" value="1"/>
</dbReference>
<evidence type="ECO:0000256" key="1">
    <source>
        <dbReference type="ARBA" id="ARBA00001946"/>
    </source>
</evidence>
<dbReference type="GO" id="GO:0043023">
    <property type="term" value="F:ribosomal large subunit binding"/>
    <property type="evidence" value="ECO:0007669"/>
    <property type="project" value="UniProtKB-UniRule"/>
</dbReference>
<feature type="coiled-coil region" evidence="7">
    <location>
        <begin position="130"/>
        <end position="157"/>
    </location>
</feature>
<comment type="similarity">
    <text evidence="6">Belongs to the TRAFAC class OBG-HflX-like GTPase superfamily. OBG GTPase family. YchF/OLA1 subfamily.</text>
</comment>
<gene>
    <name evidence="6" type="primary">ychF</name>
    <name evidence="10" type="ORF">SapgrDRAFT_0683</name>
</gene>
<evidence type="ECO:0000256" key="5">
    <source>
        <dbReference type="ARBA" id="ARBA00022842"/>
    </source>
</evidence>
<dbReference type="InterPro" id="IPR023192">
    <property type="entry name" value="TGS-like_dom_sf"/>
</dbReference>
<evidence type="ECO:0000256" key="3">
    <source>
        <dbReference type="ARBA" id="ARBA00022741"/>
    </source>
</evidence>
<dbReference type="InterPro" id="IPR004095">
    <property type="entry name" value="TGS"/>
</dbReference>
<dbReference type="Pfam" id="PF01926">
    <property type="entry name" value="MMR_HSR1"/>
    <property type="match status" value="1"/>
</dbReference>
<dbReference type="CDD" id="cd04867">
    <property type="entry name" value="TGS_YchF_OLA1"/>
    <property type="match status" value="1"/>
</dbReference>
<dbReference type="InterPro" id="IPR004396">
    <property type="entry name" value="ATPase_YchF/OLA1"/>
</dbReference>
<dbReference type="PROSITE" id="PS51710">
    <property type="entry name" value="G_OBG"/>
    <property type="match status" value="1"/>
</dbReference>
<dbReference type="Pfam" id="PF06071">
    <property type="entry name" value="YchF-GTPase_C"/>
    <property type="match status" value="1"/>
</dbReference>
<dbReference type="PANTHER" id="PTHR23305">
    <property type="entry name" value="OBG GTPASE FAMILY"/>
    <property type="match status" value="1"/>
</dbReference>
<sequence>MALQCGIVGLPNVGKSTLFNALTQAGALAANYPFATKDPNVGVVTVPDYRLDKLEEIVQPQKTVPTTVEIVDIAGLIRGASKGEGLGNQFLANIREVNAIMHVVRCFDDGNVTHVDGGVDPVRDKETIDLELIFKDMETLEKRKQRLQKLAKALDRTVLRQLKIVEDLLAHLEQEQPARSFDELDSDDDEKFFKELQLLTAKPIIYICNVDEASVLTGNEHTEKFKAAVAKENAEVILVSAAIEADIAELEEEEERKEFLADMGLEEPGVNRVVRACYNLLELITYFTAGEKEVRAWTIRRGTKAPEAAGVIHSDIERGFIKARTVAYEKFVALGGWKGAQEVGAMRQEGKEYVVQDGDLLEFMHNT</sequence>
<dbReference type="Gene3D" id="3.40.50.300">
    <property type="entry name" value="P-loop containing nucleotide triphosphate hydrolases"/>
    <property type="match status" value="1"/>
</dbReference>
<organism evidence="10 11">
    <name type="scientific">Saprospira grandis DSM 2844</name>
    <dbReference type="NCBI Taxonomy" id="694433"/>
    <lineage>
        <taxon>Bacteria</taxon>
        <taxon>Pseudomonadati</taxon>
        <taxon>Bacteroidota</taxon>
        <taxon>Saprospiria</taxon>
        <taxon>Saprospirales</taxon>
        <taxon>Saprospiraceae</taxon>
        <taxon>Saprospira</taxon>
    </lineage>
</organism>
<dbReference type="AlphaFoldDB" id="J0XTY7"/>
<dbReference type="HOGENOM" id="CLU_018395_0_1_10"/>
<evidence type="ECO:0000259" key="9">
    <source>
        <dbReference type="PROSITE" id="PS51880"/>
    </source>
</evidence>
<proteinExistence type="inferred from homology"/>
<dbReference type="PANTHER" id="PTHR23305:SF18">
    <property type="entry name" value="OBG-TYPE G DOMAIN-CONTAINING PROTEIN"/>
    <property type="match status" value="1"/>
</dbReference>
<dbReference type="InterPro" id="IPR013029">
    <property type="entry name" value="YchF_C"/>
</dbReference>
<comment type="cofactor">
    <cofactor evidence="1">
        <name>Mg(2+)</name>
        <dbReference type="ChEBI" id="CHEBI:18420"/>
    </cofactor>
</comment>
<protein>
    <recommendedName>
        <fullName evidence="6">Ribosome-binding ATPase YchF</fullName>
    </recommendedName>
</protein>
<keyword evidence="2" id="KW-0479">Metal-binding</keyword>
<feature type="domain" description="OBG-type G" evidence="8">
    <location>
        <begin position="3"/>
        <end position="259"/>
    </location>
</feature>
<keyword evidence="4 6" id="KW-0067">ATP-binding</keyword>
<dbReference type="Gene3D" id="3.10.20.30">
    <property type="match status" value="1"/>
</dbReference>
<accession>J0XTY7</accession>
<dbReference type="GO" id="GO:0005737">
    <property type="term" value="C:cytoplasm"/>
    <property type="evidence" value="ECO:0007669"/>
    <property type="project" value="TreeGrafter"/>
</dbReference>
<dbReference type="SUPFAM" id="SSF52540">
    <property type="entry name" value="P-loop containing nucleoside triphosphate hydrolases"/>
    <property type="match status" value="1"/>
</dbReference>
<dbReference type="InterPro" id="IPR031167">
    <property type="entry name" value="G_OBG"/>
</dbReference>
<reference evidence="11" key="1">
    <citation type="journal article" date="2012" name="Stand. Genomic Sci.">
        <title>Permanent draft genome sequence of the gliding predator Saprospira grandis strain Sa g1 (= HR1).</title>
        <authorList>
            <person name="Mavromatis K."/>
            <person name="Chertkov O."/>
            <person name="Lapidus A."/>
            <person name="Nolan M."/>
            <person name="Lucas S."/>
            <person name="Tice H."/>
            <person name="Del Rio T.G."/>
            <person name="Cheng J.F."/>
            <person name="Han C."/>
            <person name="Tapia R."/>
            <person name="Bruce D."/>
            <person name="Goodwin L.A."/>
            <person name="Pitluck S."/>
            <person name="Huntemann M."/>
            <person name="Liolios K."/>
            <person name="Pagani I."/>
            <person name="Ivanova N."/>
            <person name="Mikhailova N."/>
            <person name="Pati A."/>
            <person name="Chen A."/>
            <person name="Palaniappan K."/>
            <person name="Land M."/>
            <person name="Brambilla E.M."/>
            <person name="Rohde M."/>
            <person name="Spring S."/>
            <person name="Goker M."/>
            <person name="Detter J.C."/>
            <person name="Bristow J."/>
            <person name="Eisen J.A."/>
            <person name="Markowitz V."/>
            <person name="Hugenholtz P."/>
            <person name="Kyrpides N.C."/>
            <person name="Klenk H.P."/>
            <person name="Woyke T."/>
        </authorList>
    </citation>
    <scope>NUCLEOTIDE SEQUENCE [LARGE SCALE GENOMIC DNA]</scope>
    <source>
        <strain evidence="11">DSM 2844</strain>
    </source>
</reference>
<evidence type="ECO:0000313" key="11">
    <source>
        <dbReference type="Proteomes" id="UP000005113"/>
    </source>
</evidence>
<dbReference type="FunFam" id="3.10.20.30:FF:000001">
    <property type="entry name" value="Ribosome-binding ATPase YchF"/>
    <property type="match status" value="1"/>
</dbReference>
<dbReference type="OrthoDB" id="9807318at2"/>
<dbReference type="Proteomes" id="UP000005113">
    <property type="component" value="Unassembled WGS sequence"/>
</dbReference>
<feature type="domain" description="TGS" evidence="9">
    <location>
        <begin position="282"/>
        <end position="365"/>
    </location>
</feature>